<dbReference type="EMBL" id="JAQSIP010000007">
    <property type="protein sequence ID" value="MDD0839916.1"/>
    <property type="molecule type" value="Genomic_DNA"/>
</dbReference>
<feature type="domain" description="Formyl transferase C-terminal" evidence="2">
    <location>
        <begin position="216"/>
        <end position="257"/>
    </location>
</feature>
<accession>A0ABT5N346</accession>
<dbReference type="InterPro" id="IPR005793">
    <property type="entry name" value="Formyl_trans_C"/>
</dbReference>
<name>A0ABT5N346_9BURK</name>
<comment type="caution">
    <text evidence="3">The sequence shown here is derived from an EMBL/GenBank/DDBJ whole genome shotgun (WGS) entry which is preliminary data.</text>
</comment>
<proteinExistence type="predicted"/>
<dbReference type="RefSeq" id="WP_273952552.1">
    <property type="nucleotide sequence ID" value="NZ_JAQSIP010000007.1"/>
</dbReference>
<dbReference type="Proteomes" id="UP001528673">
    <property type="component" value="Unassembled WGS sequence"/>
</dbReference>
<dbReference type="NCBIfam" id="NF005414">
    <property type="entry name" value="PRK06988.1"/>
    <property type="match status" value="1"/>
</dbReference>
<dbReference type="InterPro" id="IPR036477">
    <property type="entry name" value="Formyl_transf_N_sf"/>
</dbReference>
<dbReference type="SUPFAM" id="SSF53328">
    <property type="entry name" value="Formyltransferase"/>
    <property type="match status" value="1"/>
</dbReference>
<dbReference type="PANTHER" id="PTHR11138">
    <property type="entry name" value="METHIONYL-TRNA FORMYLTRANSFERASE"/>
    <property type="match status" value="1"/>
</dbReference>
<evidence type="ECO:0000259" key="1">
    <source>
        <dbReference type="Pfam" id="PF00551"/>
    </source>
</evidence>
<gene>
    <name evidence="3" type="ORF">PSQ40_15130</name>
</gene>
<protein>
    <submittedName>
        <fullName evidence="3">Formyltransferase</fullName>
    </submittedName>
</protein>
<evidence type="ECO:0000259" key="2">
    <source>
        <dbReference type="Pfam" id="PF02911"/>
    </source>
</evidence>
<dbReference type="Pfam" id="PF00551">
    <property type="entry name" value="Formyl_trans_N"/>
    <property type="match status" value="1"/>
</dbReference>
<keyword evidence="4" id="KW-1185">Reference proteome</keyword>
<dbReference type="SUPFAM" id="SSF50486">
    <property type="entry name" value="FMT C-terminal domain-like"/>
    <property type="match status" value="1"/>
</dbReference>
<dbReference type="InterPro" id="IPR002376">
    <property type="entry name" value="Formyl_transf_N"/>
</dbReference>
<feature type="domain" description="Formyl transferase N-terminal" evidence="1">
    <location>
        <begin position="36"/>
        <end position="185"/>
    </location>
</feature>
<sequence length="331" mass="35370">MSDRSPSVPGAAARPSAIVFAYHNVGVRLLKVLIDGGVDVKLVVTHADNPHETIWFGSVAQVAAEHGLPCITPDSAEAPELLAQAQQAAPDFLFSFYYRYMLGQPLLDLPRRGAFNLHGSLLPRYRGRAPVNWAVVHGQREIGASLHVMNIKPDHGALIDQQAVPILSNDTAREVFDKVTLAAELVLARSLPGLLDGSAPHHPQQHIAGQYFGRRTPEDGRIPAHASAWQIHNLVRGVAPPDYPGAFFDAGGQRVQIDRTFWAGPPGPAGAVPPPASGAGRFQLGLQGQTLVITGADGQRLPVLAARLQGMPLDAARLQQLFGPQPVLVAD</sequence>
<dbReference type="PANTHER" id="PTHR11138:SF5">
    <property type="entry name" value="METHIONYL-TRNA FORMYLTRANSFERASE, MITOCHONDRIAL"/>
    <property type="match status" value="1"/>
</dbReference>
<dbReference type="InterPro" id="IPR011034">
    <property type="entry name" value="Formyl_transferase-like_C_sf"/>
</dbReference>
<dbReference type="Pfam" id="PF02911">
    <property type="entry name" value="Formyl_trans_C"/>
    <property type="match status" value="1"/>
</dbReference>
<dbReference type="Gene3D" id="3.40.50.12230">
    <property type="match status" value="1"/>
</dbReference>
<evidence type="ECO:0000313" key="4">
    <source>
        <dbReference type="Proteomes" id="UP001528673"/>
    </source>
</evidence>
<reference evidence="3 4" key="1">
    <citation type="submission" date="2023-02" db="EMBL/GenBank/DDBJ databases">
        <title>Bacterial whole genomic sequence of Curvibacter sp. HBC61.</title>
        <authorList>
            <person name="Le V."/>
            <person name="Ko S.-R."/>
            <person name="Ahn C.-Y."/>
            <person name="Oh H.-M."/>
        </authorList>
    </citation>
    <scope>NUCLEOTIDE SEQUENCE [LARGE SCALE GENOMIC DNA]</scope>
    <source>
        <strain evidence="3 4">HBC61</strain>
    </source>
</reference>
<evidence type="ECO:0000313" key="3">
    <source>
        <dbReference type="EMBL" id="MDD0839916.1"/>
    </source>
</evidence>
<organism evidence="3 4">
    <name type="scientific">Curvibacter cyanobacteriorum</name>
    <dbReference type="NCBI Taxonomy" id="3026422"/>
    <lineage>
        <taxon>Bacteria</taxon>
        <taxon>Pseudomonadati</taxon>
        <taxon>Pseudomonadota</taxon>
        <taxon>Betaproteobacteria</taxon>
        <taxon>Burkholderiales</taxon>
        <taxon>Comamonadaceae</taxon>
        <taxon>Curvibacter</taxon>
    </lineage>
</organism>